<dbReference type="InterPro" id="IPR027417">
    <property type="entry name" value="P-loop_NTPase"/>
</dbReference>
<feature type="domain" description="ATPase of the ABC class N-terminal" evidence="2">
    <location>
        <begin position="7"/>
        <end position="158"/>
    </location>
</feature>
<evidence type="ECO:0000259" key="2">
    <source>
        <dbReference type="Pfam" id="PF20446"/>
    </source>
</evidence>
<feature type="domain" description="ATPase of the ABC class C-terminal" evidence="1">
    <location>
        <begin position="164"/>
        <end position="436"/>
    </location>
</feature>
<comment type="caution">
    <text evidence="4">The sequence shown here is derived from an EMBL/GenBank/DDBJ whole genome shotgun (WGS) entry which is preliminary data.</text>
</comment>
<dbReference type="AlphaFoldDB" id="A0A948W830"/>
<feature type="domain" description="MRB1590-like C-terminal" evidence="3">
    <location>
        <begin position="471"/>
        <end position="574"/>
    </location>
</feature>
<dbReference type="Pfam" id="PF21117">
    <property type="entry name" value="MRB1590_C"/>
    <property type="match status" value="1"/>
</dbReference>
<proteinExistence type="predicted"/>
<dbReference type="Pfam" id="PF20446">
    <property type="entry name" value="ABC_N"/>
    <property type="match status" value="1"/>
</dbReference>
<evidence type="ECO:0000259" key="3">
    <source>
        <dbReference type="Pfam" id="PF21117"/>
    </source>
</evidence>
<dbReference type="PANTHER" id="PTHR38149:SF1">
    <property type="entry name" value="ATPASE"/>
    <property type="match status" value="1"/>
</dbReference>
<dbReference type="InterPro" id="IPR046833">
    <property type="entry name" value="ABC_N"/>
</dbReference>
<evidence type="ECO:0000313" key="4">
    <source>
        <dbReference type="EMBL" id="MBU2692875.1"/>
    </source>
</evidence>
<evidence type="ECO:0000313" key="5">
    <source>
        <dbReference type="Proteomes" id="UP000777784"/>
    </source>
</evidence>
<gene>
    <name evidence="4" type="ORF">KJ970_18300</name>
</gene>
<organism evidence="4 5">
    <name type="scientific">Eiseniibacteriota bacterium</name>
    <dbReference type="NCBI Taxonomy" id="2212470"/>
    <lineage>
        <taxon>Bacteria</taxon>
        <taxon>Candidatus Eiseniibacteriota</taxon>
    </lineage>
</organism>
<dbReference type="InterPro" id="IPR019195">
    <property type="entry name" value="ABC_ATPase_put"/>
</dbReference>
<dbReference type="SUPFAM" id="SSF52540">
    <property type="entry name" value="P-loop containing nucleoside triphosphate hydrolases"/>
    <property type="match status" value="1"/>
</dbReference>
<evidence type="ECO:0000259" key="1">
    <source>
        <dbReference type="Pfam" id="PF09818"/>
    </source>
</evidence>
<reference evidence="4" key="1">
    <citation type="submission" date="2021-05" db="EMBL/GenBank/DDBJ databases">
        <title>Energy efficiency and biological interactions define the core microbiome of deep oligotrophic groundwater.</title>
        <authorList>
            <person name="Mehrshad M."/>
            <person name="Lopez-Fernandez M."/>
            <person name="Bell E."/>
            <person name="Bernier-Latmani R."/>
            <person name="Bertilsson S."/>
            <person name="Dopson M."/>
        </authorList>
    </citation>
    <scope>NUCLEOTIDE SEQUENCE</scope>
    <source>
        <strain evidence="4">Modern_marine.mb.64</strain>
    </source>
</reference>
<dbReference type="EMBL" id="JAHJDP010000104">
    <property type="protein sequence ID" value="MBU2692875.1"/>
    <property type="molecule type" value="Genomic_DNA"/>
</dbReference>
<sequence>MAPQSVEDLAGILSRIDGRGYKAYKDLTGAYHYQRFTLHIDHVQADPFAPPSRIRLTLNHDHSGFLEEARQTKSRCLGVEDFLGRLLERNADRGERFGFRVDRHGQQIMKRTVIQLSPALLEARLGVDLPAAGRRIMGAEARRLLLEVLPQVVTRSLLKSSVDAEALRRHQDVVEDHATLSSLLAEHHWVSFVADETSLARRAGHDDRPLPADGDAPVVPFQSPAPLSAEVTLPHAGLVRGMAIPEGVTLLVGGGFHGKSTLLSALSLGIYAHIPGDGREQIATVPEAVRIRSEEGRAVTGTDISPFIDGLPFGISTRDFTTQNASGSTSQAANIIEMMEAGARLLLIDEDSSATNFMIRDEMMRRLLRPGQEPITPFLERVRDLYDARGVSTVLVMGGSGEYFRVADHIILMDQYRPRVVTDECREIASTLDQSTGGKPGKDAAGAEKAFTKEKPRRLSLSGYGKGSRIKIKAVGTRRLVVDHEEVELDSCEQLMSPAQVRTLAETLTWWLEGKEGDLPSPSRCFEIPEALKMWSGVVHQRGLDGLCRFRRSDLAMIRPLDLAVMLNRLRQLELC</sequence>
<dbReference type="Pfam" id="PF09818">
    <property type="entry name" value="ABC_ATPase"/>
    <property type="match status" value="1"/>
</dbReference>
<dbReference type="Proteomes" id="UP000777784">
    <property type="component" value="Unassembled WGS sequence"/>
</dbReference>
<accession>A0A948W830</accession>
<name>A0A948W830_UNCEI</name>
<dbReference type="PANTHER" id="PTHR38149">
    <property type="entry name" value="ATPASE"/>
    <property type="match status" value="1"/>
</dbReference>
<protein>
    <submittedName>
        <fullName evidence="4">ABC-ATPase domain-containing protein</fullName>
    </submittedName>
</protein>
<dbReference type="InterPro" id="IPR049069">
    <property type="entry name" value="MRB1590-like_C"/>
</dbReference>
<dbReference type="InterPro" id="IPR046834">
    <property type="entry name" value="ABC_ATPase_C"/>
</dbReference>